<evidence type="ECO:0000256" key="5">
    <source>
        <dbReference type="ARBA" id="ARBA00023136"/>
    </source>
</evidence>
<keyword evidence="6" id="KW-0926">Vacuole</keyword>
<keyword evidence="6" id="KW-0072">Autophagy</keyword>
<protein>
    <recommendedName>
        <fullName evidence="6">Autophagy-related protein</fullName>
    </recommendedName>
</protein>
<accession>A0A8H5GWW9</accession>
<feature type="transmembrane region" description="Helical" evidence="6">
    <location>
        <begin position="140"/>
        <end position="160"/>
    </location>
</feature>
<reference evidence="7 8" key="1">
    <citation type="journal article" date="2020" name="ISME J.">
        <title>Uncovering the hidden diversity of litter-decomposition mechanisms in mushroom-forming fungi.</title>
        <authorList>
            <person name="Floudas D."/>
            <person name="Bentzer J."/>
            <person name="Ahren D."/>
            <person name="Johansson T."/>
            <person name="Persson P."/>
            <person name="Tunlid A."/>
        </authorList>
    </citation>
    <scope>NUCLEOTIDE SEQUENCE [LARGE SCALE GENOMIC DNA]</scope>
    <source>
        <strain evidence="7 8">CBS 661.87</strain>
    </source>
</reference>
<organism evidence="7 8">
    <name type="scientific">Tricholomella constricta</name>
    <dbReference type="NCBI Taxonomy" id="117010"/>
    <lineage>
        <taxon>Eukaryota</taxon>
        <taxon>Fungi</taxon>
        <taxon>Dikarya</taxon>
        <taxon>Basidiomycota</taxon>
        <taxon>Agaricomycotina</taxon>
        <taxon>Agaricomycetes</taxon>
        <taxon>Agaricomycetidae</taxon>
        <taxon>Agaricales</taxon>
        <taxon>Tricholomatineae</taxon>
        <taxon>Lyophyllaceae</taxon>
        <taxon>Tricholomella</taxon>
    </lineage>
</organism>
<feature type="transmembrane region" description="Helical" evidence="6">
    <location>
        <begin position="172"/>
        <end position="192"/>
    </location>
</feature>
<comment type="similarity">
    <text evidence="6">Belongs to the ATG22 family.</text>
</comment>
<evidence type="ECO:0000256" key="2">
    <source>
        <dbReference type="ARBA" id="ARBA00022448"/>
    </source>
</evidence>
<dbReference type="GO" id="GO:0005774">
    <property type="term" value="C:vacuolar membrane"/>
    <property type="evidence" value="ECO:0007669"/>
    <property type="project" value="UniProtKB-SubCell"/>
</dbReference>
<feature type="transmembrane region" description="Helical" evidence="6">
    <location>
        <begin position="112"/>
        <end position="134"/>
    </location>
</feature>
<keyword evidence="8" id="KW-1185">Reference proteome</keyword>
<evidence type="ECO:0000256" key="1">
    <source>
        <dbReference type="ARBA" id="ARBA00004127"/>
    </source>
</evidence>
<sequence>MILEFFLRILPVSRVQQLKVTSMNEKTEKVLVNQVASDAPQCTTTRKELWSYYVYYVGNNGLSGFNFGPSQFQNLLFLAGYDPMHEPFTVACSSDNGCVLPYLGQVRDINSIVLLTNGISFAIQAALMLAIGAWADYGCWRPNITVFFTLLAVGVSFGWLGVDNPEHWHAGVALYTLGLIAYQCSLTFWTAAFPGLARDLPDVQESLATLNAGQKS</sequence>
<keyword evidence="2 6" id="KW-0813">Transport</keyword>
<comment type="subcellular location">
    <subcellularLocation>
        <location evidence="1">Endomembrane system</location>
        <topology evidence="1">Multi-pass membrane protein</topology>
    </subcellularLocation>
    <subcellularLocation>
        <location evidence="6">Vacuole membrane</location>
        <topology evidence="6">Multi-pass membrane protein</topology>
    </subcellularLocation>
</comment>
<evidence type="ECO:0000256" key="4">
    <source>
        <dbReference type="ARBA" id="ARBA00022989"/>
    </source>
</evidence>
<dbReference type="Pfam" id="PF11700">
    <property type="entry name" value="ATG22"/>
    <property type="match status" value="1"/>
</dbReference>
<dbReference type="InterPro" id="IPR050495">
    <property type="entry name" value="ATG22/LtaA_families"/>
</dbReference>
<keyword evidence="3 6" id="KW-0812">Transmembrane</keyword>
<dbReference type="GO" id="GO:0006914">
    <property type="term" value="P:autophagy"/>
    <property type="evidence" value="ECO:0007669"/>
    <property type="project" value="UniProtKB-KW"/>
</dbReference>
<evidence type="ECO:0000256" key="3">
    <source>
        <dbReference type="ARBA" id="ARBA00022692"/>
    </source>
</evidence>
<dbReference type="GO" id="GO:0012505">
    <property type="term" value="C:endomembrane system"/>
    <property type="evidence" value="ECO:0007669"/>
    <property type="project" value="UniProtKB-SubCell"/>
</dbReference>
<comment type="caution">
    <text evidence="6">Lacks conserved residue(s) required for the propagation of feature annotation.</text>
</comment>
<keyword evidence="4 6" id="KW-1133">Transmembrane helix</keyword>
<dbReference type="GO" id="GO:0006865">
    <property type="term" value="P:amino acid transport"/>
    <property type="evidence" value="ECO:0007669"/>
    <property type="project" value="UniProtKB-KW"/>
</dbReference>
<keyword evidence="6" id="KW-0029">Amino-acid transport</keyword>
<dbReference type="PANTHER" id="PTHR23519:SF5">
    <property type="entry name" value="AUTOPHAGY-RELATED PROTEIN"/>
    <property type="match status" value="1"/>
</dbReference>
<dbReference type="AlphaFoldDB" id="A0A8H5GWW9"/>
<comment type="function">
    <text evidence="6">Vacuolar effluxer which mediate the efflux of amino acids resulting from autophagic degradation. The release of autophagic amino acids allows the maintenance of protein synthesis and viability during nitrogen starvation.</text>
</comment>
<gene>
    <name evidence="7" type="ORF">D9615_010120</name>
</gene>
<comment type="caution">
    <text evidence="7">The sequence shown here is derived from an EMBL/GenBank/DDBJ whole genome shotgun (WGS) entry which is preliminary data.</text>
</comment>
<evidence type="ECO:0000313" key="7">
    <source>
        <dbReference type="EMBL" id="KAF5372739.1"/>
    </source>
</evidence>
<proteinExistence type="inferred from homology"/>
<keyword evidence="5 6" id="KW-0472">Membrane</keyword>
<dbReference type="PANTHER" id="PTHR23519">
    <property type="entry name" value="AUTOPHAGY-RELATED PROTEIN 22"/>
    <property type="match status" value="1"/>
</dbReference>
<dbReference type="InterPro" id="IPR024671">
    <property type="entry name" value="Atg22-like"/>
</dbReference>
<evidence type="ECO:0000256" key="6">
    <source>
        <dbReference type="RuleBase" id="RU363073"/>
    </source>
</evidence>
<evidence type="ECO:0000313" key="8">
    <source>
        <dbReference type="Proteomes" id="UP000565441"/>
    </source>
</evidence>
<dbReference type="Proteomes" id="UP000565441">
    <property type="component" value="Unassembled WGS sequence"/>
</dbReference>
<dbReference type="OrthoDB" id="42657at2759"/>
<name>A0A8H5GWW9_9AGAR</name>
<dbReference type="EMBL" id="JAACJP010000041">
    <property type="protein sequence ID" value="KAF5372739.1"/>
    <property type="molecule type" value="Genomic_DNA"/>
</dbReference>